<dbReference type="EMBL" id="SDOV01000007">
    <property type="protein sequence ID" value="KAH7638862.1"/>
    <property type="molecule type" value="Genomic_DNA"/>
</dbReference>
<protein>
    <submittedName>
        <fullName evidence="2">Uncharacterized protein</fullName>
    </submittedName>
</protein>
<accession>A0A9D4NVT3</accession>
<reference evidence="2" key="2">
    <citation type="journal article" date="2021" name="World Allergy Organ. J.">
        <title>Chromosome-level assembly of Dermatophagoides farinae genome and transcriptome reveals two novel allergens Der f 37 and Der f 39.</title>
        <authorList>
            <person name="Chen J."/>
            <person name="Cai Z."/>
            <person name="Fan D."/>
            <person name="Hu J."/>
            <person name="Hou Y."/>
            <person name="He Y."/>
            <person name="Zhang Z."/>
            <person name="Zhao Z."/>
            <person name="Gao P."/>
            <person name="Hu W."/>
            <person name="Sun J."/>
            <person name="Li J."/>
            <person name="Ji K."/>
        </authorList>
    </citation>
    <scope>NUCLEOTIDE SEQUENCE</scope>
    <source>
        <strain evidence="2">JKM2019</strain>
    </source>
</reference>
<feature type="compositionally biased region" description="Pro residues" evidence="1">
    <location>
        <begin position="97"/>
        <end position="113"/>
    </location>
</feature>
<dbReference type="AlphaFoldDB" id="A0A9D4NVT3"/>
<organism evidence="2">
    <name type="scientific">Dermatophagoides farinae</name>
    <name type="common">American house dust mite</name>
    <dbReference type="NCBI Taxonomy" id="6954"/>
    <lineage>
        <taxon>Eukaryota</taxon>
        <taxon>Metazoa</taxon>
        <taxon>Ecdysozoa</taxon>
        <taxon>Arthropoda</taxon>
        <taxon>Chelicerata</taxon>
        <taxon>Arachnida</taxon>
        <taxon>Acari</taxon>
        <taxon>Acariformes</taxon>
        <taxon>Sarcoptiformes</taxon>
        <taxon>Astigmata</taxon>
        <taxon>Psoroptidia</taxon>
        <taxon>Analgoidea</taxon>
        <taxon>Pyroglyphidae</taxon>
        <taxon>Dermatophagoidinae</taxon>
        <taxon>Dermatophagoides</taxon>
    </lineage>
</organism>
<proteinExistence type="predicted"/>
<name>A0A9D4NVT3_DERFA</name>
<reference evidence="2" key="1">
    <citation type="submission" date="2020-06" db="EMBL/GenBank/DDBJ databases">
        <authorList>
            <person name="Ji K."/>
            <person name="Li J."/>
        </authorList>
    </citation>
    <scope>NUCLEOTIDE SEQUENCE</scope>
    <source>
        <strain evidence="2">JKM2019</strain>
        <tissue evidence="2">Whole body</tissue>
    </source>
</reference>
<feature type="region of interest" description="Disordered" evidence="1">
    <location>
        <begin position="82"/>
        <end position="121"/>
    </location>
</feature>
<gene>
    <name evidence="2" type="ORF">HUG17_2895</name>
</gene>
<comment type="caution">
    <text evidence="2">The sequence shown here is derived from an EMBL/GenBank/DDBJ whole genome shotgun (WGS) entry which is preliminary data.</text>
</comment>
<dbReference type="Proteomes" id="UP000828236">
    <property type="component" value="Unassembled WGS sequence"/>
</dbReference>
<evidence type="ECO:0000256" key="1">
    <source>
        <dbReference type="SAM" id="MobiDB-lite"/>
    </source>
</evidence>
<sequence>MKEQQQQHYIDFNIRIKDVKNNQPPTYIHYKRYGSKNEETEYFRKDSSVEPTIDDDDDESLRSTRLPLYSHSTMIPMDTKKQQVVTKKLHQTTPKPNLTPPPTTPTLQTPPPNTNTTNTNTNTTTIIMSIKTKTNRNLFTFQMLKFLMELDRRQQQQQRRNAVIMNRNVNVYHPQQRQPPMPMPIRRRQ</sequence>
<evidence type="ECO:0000313" key="2">
    <source>
        <dbReference type="EMBL" id="KAH7638862.1"/>
    </source>
</evidence>